<evidence type="ECO:0000313" key="3">
    <source>
        <dbReference type="EMBL" id="PTU30099.1"/>
    </source>
</evidence>
<feature type="signal peptide" evidence="2">
    <location>
        <begin position="1"/>
        <end position="40"/>
    </location>
</feature>
<feature type="compositionally biased region" description="Pro residues" evidence="1">
    <location>
        <begin position="103"/>
        <end position="115"/>
    </location>
</feature>
<protein>
    <recommendedName>
        <fullName evidence="5">Secreted protein</fullName>
    </recommendedName>
</protein>
<evidence type="ECO:0008006" key="5">
    <source>
        <dbReference type="Google" id="ProtNLM"/>
    </source>
</evidence>
<gene>
    <name evidence="3" type="ORF">CJD38_16260</name>
</gene>
<dbReference type="EMBL" id="QANS01000007">
    <property type="protein sequence ID" value="PTU30099.1"/>
    <property type="molecule type" value="Genomic_DNA"/>
</dbReference>
<comment type="caution">
    <text evidence="3">The sequence shown here is derived from an EMBL/GenBank/DDBJ whole genome shotgun (WGS) entry which is preliminary data.</text>
</comment>
<reference evidence="3 4" key="1">
    <citation type="submission" date="2018-04" db="EMBL/GenBank/DDBJ databases">
        <title>Novel species isolated from glacier.</title>
        <authorList>
            <person name="Liu Q."/>
            <person name="Xin Y.-H."/>
        </authorList>
    </citation>
    <scope>NUCLEOTIDE SEQUENCE [LARGE SCALE GENOMIC DNA]</scope>
    <source>
        <strain evidence="3 4">GT1R17</strain>
    </source>
</reference>
<name>A0A2T5MBZ8_9GAMM</name>
<evidence type="ECO:0000313" key="4">
    <source>
        <dbReference type="Proteomes" id="UP000244248"/>
    </source>
</evidence>
<feature type="chain" id="PRO_5015581838" description="Secreted protein" evidence="2">
    <location>
        <begin position="41"/>
        <end position="115"/>
    </location>
</feature>
<evidence type="ECO:0000256" key="2">
    <source>
        <dbReference type="SAM" id="SignalP"/>
    </source>
</evidence>
<dbReference type="AlphaFoldDB" id="A0A2T5MBZ8"/>
<organism evidence="3 4">
    <name type="scientific">Stenotrophobium rhamnosiphilum</name>
    <dbReference type="NCBI Taxonomy" id="2029166"/>
    <lineage>
        <taxon>Bacteria</taxon>
        <taxon>Pseudomonadati</taxon>
        <taxon>Pseudomonadota</taxon>
        <taxon>Gammaproteobacteria</taxon>
        <taxon>Nevskiales</taxon>
        <taxon>Nevskiaceae</taxon>
        <taxon>Stenotrophobium</taxon>
    </lineage>
</organism>
<evidence type="ECO:0000256" key="1">
    <source>
        <dbReference type="SAM" id="MobiDB-lite"/>
    </source>
</evidence>
<accession>A0A2T5MBZ8</accession>
<proteinExistence type="predicted"/>
<sequence>MEIVAMNRISRPSAQILRKLGSTTALLVCMLSPLAMPLYADDAKPTATEITKARAECAMHKQKVRAVENANADDAQLPAMRLAWAQACGRAQDLITAASATPAPKPQPDPNAAPQ</sequence>
<dbReference type="Proteomes" id="UP000244248">
    <property type="component" value="Unassembled WGS sequence"/>
</dbReference>
<keyword evidence="4" id="KW-1185">Reference proteome</keyword>
<keyword evidence="2" id="KW-0732">Signal</keyword>
<feature type="region of interest" description="Disordered" evidence="1">
    <location>
        <begin position="96"/>
        <end position="115"/>
    </location>
</feature>